<comment type="caution">
    <text evidence="1">The sequence shown here is derived from an EMBL/GenBank/DDBJ whole genome shotgun (WGS) entry which is preliminary data.</text>
</comment>
<name>A0ABP7NCT0_9GAMM</name>
<gene>
    <name evidence="1" type="ORF">GCM10022277_43620</name>
</gene>
<protein>
    <submittedName>
        <fullName evidence="1">Uncharacterized protein</fullName>
    </submittedName>
</protein>
<dbReference type="Proteomes" id="UP001501565">
    <property type="component" value="Unassembled WGS sequence"/>
</dbReference>
<evidence type="ECO:0000313" key="1">
    <source>
        <dbReference type="EMBL" id="GAA3943071.1"/>
    </source>
</evidence>
<accession>A0ABP7NCT0</accession>
<dbReference type="EMBL" id="BAABBN010000017">
    <property type="protein sequence ID" value="GAA3943071.1"/>
    <property type="molecule type" value="Genomic_DNA"/>
</dbReference>
<organism evidence="1 2">
    <name type="scientific">Litoribacillus peritrichatus</name>
    <dbReference type="NCBI Taxonomy" id="718191"/>
    <lineage>
        <taxon>Bacteria</taxon>
        <taxon>Pseudomonadati</taxon>
        <taxon>Pseudomonadota</taxon>
        <taxon>Gammaproteobacteria</taxon>
        <taxon>Oceanospirillales</taxon>
        <taxon>Oceanospirillaceae</taxon>
        <taxon>Litoribacillus</taxon>
    </lineage>
</organism>
<keyword evidence="2" id="KW-1185">Reference proteome</keyword>
<reference evidence="2" key="1">
    <citation type="journal article" date="2019" name="Int. J. Syst. Evol. Microbiol.">
        <title>The Global Catalogue of Microorganisms (GCM) 10K type strain sequencing project: providing services to taxonomists for standard genome sequencing and annotation.</title>
        <authorList>
            <consortium name="The Broad Institute Genomics Platform"/>
            <consortium name="The Broad Institute Genome Sequencing Center for Infectious Disease"/>
            <person name="Wu L."/>
            <person name="Ma J."/>
        </authorList>
    </citation>
    <scope>NUCLEOTIDE SEQUENCE [LARGE SCALE GENOMIC DNA]</scope>
    <source>
        <strain evidence="2">JCM 17551</strain>
    </source>
</reference>
<evidence type="ECO:0000313" key="2">
    <source>
        <dbReference type="Proteomes" id="UP001501565"/>
    </source>
</evidence>
<sequence>MTAPGFAETLLKGDMIQKKQVVDKFEADFAPIFNPASKTPKLWHKQPEKYNIVQNNSQIWLGSSE</sequence>
<proteinExistence type="predicted"/>